<dbReference type="InterPro" id="IPR050194">
    <property type="entry name" value="Glycosyltransferase_grp1"/>
</dbReference>
<dbReference type="SUPFAM" id="SSF53756">
    <property type="entry name" value="UDP-Glycosyltransferase/glycogen phosphorylase"/>
    <property type="match status" value="1"/>
</dbReference>
<dbReference type="PATRIC" id="fig|997876.3.peg.251"/>
<gene>
    <name evidence="1" type="ORF">HMPREF1064_00248</name>
</gene>
<evidence type="ECO:0000313" key="1">
    <source>
        <dbReference type="EMBL" id="EIY40069.1"/>
    </source>
</evidence>
<accession>I9G1D2</accession>
<dbReference type="PANTHER" id="PTHR45947">
    <property type="entry name" value="SULFOQUINOVOSYL TRANSFERASE SQD2"/>
    <property type="match status" value="1"/>
</dbReference>
<name>I9G1D2_9BACT</name>
<evidence type="ECO:0008006" key="3">
    <source>
        <dbReference type="Google" id="ProtNLM"/>
    </source>
</evidence>
<dbReference type="CDD" id="cd03801">
    <property type="entry name" value="GT4_PimA-like"/>
    <property type="match status" value="1"/>
</dbReference>
<dbReference type="OrthoDB" id="1096251at2"/>
<proteinExistence type="predicted"/>
<organism evidence="1 2">
    <name type="scientific">Phocaeicola dorei CL02T12C06</name>
    <dbReference type="NCBI Taxonomy" id="997876"/>
    <lineage>
        <taxon>Bacteria</taxon>
        <taxon>Pseudomonadati</taxon>
        <taxon>Bacteroidota</taxon>
        <taxon>Bacteroidia</taxon>
        <taxon>Bacteroidales</taxon>
        <taxon>Bacteroidaceae</taxon>
        <taxon>Phocaeicola</taxon>
    </lineage>
</organism>
<dbReference type="Proteomes" id="UP000005974">
    <property type="component" value="Unassembled WGS sequence"/>
</dbReference>
<evidence type="ECO:0000313" key="2">
    <source>
        <dbReference type="Proteomes" id="UP000005974"/>
    </source>
</evidence>
<sequence length="404" mass="46480">MRILWFSPVPSLFDYKKDGPGGWVSSLEQYLRQYAPDVELAIAFEHASDGFKEVRNGTIYYPICKISSFWYKVKCKLKGDFDYAMFRPYILRIIEDYKPDVIHCFGSEWPWGIVAEETNTPVIIHMQGYMEVYHLAADIVISPRELGWKRFSPLIKLSQYTDGLRVSMESRLMKANKYFMGRTQWDYNLVKFFSPDAVYFHCPEAIRPKIYHSQKKWSYHELDSMRLVTITNGGRLKGNEMILRAAEVMKRLGFKFEWRVAGDRYGMDEAIKRSGIHPTDVNVNLLGRLTTEQIVDELAGAHAYVHPAVIDNSPNSLCEAQLIGCPVVATFVGGIPQLVEDGVTGLLYPYNEPHALAFKLMELFKDEALQKKLSVNEIAVAKDRHKPEVIVERLINIYNTVMKI</sequence>
<keyword evidence="2" id="KW-1185">Reference proteome</keyword>
<dbReference type="EMBL" id="AGXJ01000009">
    <property type="protein sequence ID" value="EIY40069.1"/>
    <property type="molecule type" value="Genomic_DNA"/>
</dbReference>
<dbReference type="GO" id="GO:0016757">
    <property type="term" value="F:glycosyltransferase activity"/>
    <property type="evidence" value="ECO:0007669"/>
    <property type="project" value="TreeGrafter"/>
</dbReference>
<dbReference type="RefSeq" id="WP_007850790.1">
    <property type="nucleotide sequence ID" value="NZ_JH724132.1"/>
</dbReference>
<reference evidence="1 2" key="1">
    <citation type="submission" date="2012-02" db="EMBL/GenBank/DDBJ databases">
        <title>The Genome Sequence of Bacteroides dorei CL02T12C06.</title>
        <authorList>
            <consortium name="The Broad Institute Genome Sequencing Platform"/>
            <person name="Earl A."/>
            <person name="Ward D."/>
            <person name="Feldgarden M."/>
            <person name="Gevers D."/>
            <person name="Zitomersky N.L."/>
            <person name="Coyne M.J."/>
            <person name="Comstock L.E."/>
            <person name="Young S.K."/>
            <person name="Zeng Q."/>
            <person name="Gargeya S."/>
            <person name="Fitzgerald M."/>
            <person name="Haas B."/>
            <person name="Abouelleil A."/>
            <person name="Alvarado L."/>
            <person name="Arachchi H.M."/>
            <person name="Berlin A."/>
            <person name="Chapman S.B."/>
            <person name="Gearin G."/>
            <person name="Goldberg J."/>
            <person name="Griggs A."/>
            <person name="Gujja S."/>
            <person name="Hansen M."/>
            <person name="Heiman D."/>
            <person name="Howarth C."/>
            <person name="Larimer J."/>
            <person name="Lui A."/>
            <person name="MacDonald P.J.P."/>
            <person name="McCowen C."/>
            <person name="Montmayeur A."/>
            <person name="Murphy C."/>
            <person name="Neiman D."/>
            <person name="Pearson M."/>
            <person name="Priest M."/>
            <person name="Roberts A."/>
            <person name="Saif S."/>
            <person name="Shea T."/>
            <person name="Sisk P."/>
            <person name="Stolte C."/>
            <person name="Sykes S."/>
            <person name="Wortman J."/>
            <person name="Nusbaum C."/>
            <person name="Birren B."/>
        </authorList>
    </citation>
    <scope>NUCLEOTIDE SEQUENCE [LARGE SCALE GENOMIC DNA]</scope>
    <source>
        <strain evidence="1 2">CL02T12C06</strain>
    </source>
</reference>
<dbReference type="Gene3D" id="3.40.50.2000">
    <property type="entry name" value="Glycogen Phosphorylase B"/>
    <property type="match status" value="2"/>
</dbReference>
<protein>
    <recommendedName>
        <fullName evidence="3">Glycosyl transferase family 1 domain-containing protein</fullName>
    </recommendedName>
</protein>
<dbReference type="Pfam" id="PF13692">
    <property type="entry name" value="Glyco_trans_1_4"/>
    <property type="match status" value="1"/>
</dbReference>
<dbReference type="HOGENOM" id="CLU_053837_0_0_10"/>
<comment type="caution">
    <text evidence="1">The sequence shown here is derived from an EMBL/GenBank/DDBJ whole genome shotgun (WGS) entry which is preliminary data.</text>
</comment>
<dbReference type="PANTHER" id="PTHR45947:SF3">
    <property type="entry name" value="SULFOQUINOVOSYL TRANSFERASE SQD2"/>
    <property type="match status" value="1"/>
</dbReference>
<dbReference type="AlphaFoldDB" id="I9G1D2"/>